<dbReference type="GO" id="GO:0019904">
    <property type="term" value="F:protein domain specific binding"/>
    <property type="evidence" value="ECO:0007669"/>
    <property type="project" value="EnsemblFungi"/>
</dbReference>
<evidence type="ECO:0000313" key="5">
    <source>
        <dbReference type="EMBL" id="CCE92572.1"/>
    </source>
</evidence>
<dbReference type="KEGG" id="tdl:TDEL_0E03290"/>
<dbReference type="InterPro" id="IPR013921">
    <property type="entry name" value="Mediator_Med20"/>
</dbReference>
<keyword evidence="3 4" id="KW-0539">Nucleus</keyword>
<dbReference type="eggNOG" id="ENOG502RXMU">
    <property type="taxonomic scope" value="Eukaryota"/>
</dbReference>
<dbReference type="EMBL" id="HE616746">
    <property type="protein sequence ID" value="CCE92572.1"/>
    <property type="molecule type" value="Genomic_DNA"/>
</dbReference>
<dbReference type="STRING" id="1076872.G8ZVC8"/>
<comment type="subunit">
    <text evidence="4">Component of the Mediator complex.</text>
</comment>
<dbReference type="GO" id="GO:0032968">
    <property type="term" value="P:positive regulation of transcription elongation by RNA polymerase II"/>
    <property type="evidence" value="ECO:0007669"/>
    <property type="project" value="EnsemblFungi"/>
</dbReference>
<dbReference type="Proteomes" id="UP000005627">
    <property type="component" value="Chromosome 5"/>
</dbReference>
<accession>G8ZVC8</accession>
<dbReference type="AlphaFoldDB" id="G8ZVC8"/>
<dbReference type="GO" id="GO:0051123">
    <property type="term" value="P:RNA polymerase II preinitiation complex assembly"/>
    <property type="evidence" value="ECO:0007669"/>
    <property type="project" value="EnsemblFungi"/>
</dbReference>
<dbReference type="GeneID" id="11503973"/>
<dbReference type="OrthoDB" id="1854899at2759"/>
<keyword evidence="4" id="KW-0010">Activator</keyword>
<dbReference type="FunCoup" id="G8ZVC8">
    <property type="interactions" value="280"/>
</dbReference>
<evidence type="ECO:0000256" key="1">
    <source>
        <dbReference type="ARBA" id="ARBA00004123"/>
    </source>
</evidence>
<comment type="similarity">
    <text evidence="2 4">Belongs to the Mediator complex subunit 20 family.</text>
</comment>
<organism evidence="5 6">
    <name type="scientific">Torulaspora delbrueckii</name>
    <name type="common">Yeast</name>
    <name type="synonym">Candida colliculosa</name>
    <dbReference type="NCBI Taxonomy" id="4950"/>
    <lineage>
        <taxon>Eukaryota</taxon>
        <taxon>Fungi</taxon>
        <taxon>Dikarya</taxon>
        <taxon>Ascomycota</taxon>
        <taxon>Saccharomycotina</taxon>
        <taxon>Saccharomycetes</taxon>
        <taxon>Saccharomycetales</taxon>
        <taxon>Saccharomycetaceae</taxon>
        <taxon>Torulaspora</taxon>
    </lineage>
</organism>
<keyword evidence="6" id="KW-1185">Reference proteome</keyword>
<keyword evidence="4" id="KW-0804">Transcription</keyword>
<name>G8ZVC8_TORDE</name>
<comment type="function">
    <text evidence="4">Component of the Mediator complex, a coactivator involved in the regulated transcription of nearly all RNA polymerase II-dependent genes. Mediator functions as a bridge to convey information from gene-specific regulatory proteins to the basal RNA polymerase II transcription machinery. Mediator is recruited to promoters by direct interactions with regulatory proteins and serves as a scaffold for the assembly of a functional preinitiation complex with RNA polymerase II and the general transcription factors.</text>
</comment>
<dbReference type="GO" id="GO:0003713">
    <property type="term" value="F:transcription coactivator activity"/>
    <property type="evidence" value="ECO:0007669"/>
    <property type="project" value="EnsemblFungi"/>
</dbReference>
<dbReference type="GO" id="GO:0031669">
    <property type="term" value="P:cellular response to nutrient levels"/>
    <property type="evidence" value="ECO:0007669"/>
    <property type="project" value="EnsemblFungi"/>
</dbReference>
<protein>
    <recommendedName>
        <fullName evidence="4">Mediator of RNA polymerase II transcription subunit 20</fullName>
    </recommendedName>
    <alternativeName>
        <fullName evidence="4">Mediator complex subunit 20</fullName>
    </alternativeName>
</protein>
<evidence type="ECO:0000256" key="2">
    <source>
        <dbReference type="ARBA" id="ARBA00010743"/>
    </source>
</evidence>
<dbReference type="GO" id="GO:0060261">
    <property type="term" value="P:positive regulation of transcription initiation by RNA polymerase II"/>
    <property type="evidence" value="ECO:0007669"/>
    <property type="project" value="EnsemblFungi"/>
</dbReference>
<dbReference type="InParanoid" id="G8ZVC8"/>
<keyword evidence="4" id="KW-0805">Transcription regulation</keyword>
<reference evidence="5 6" key="1">
    <citation type="journal article" date="2011" name="Proc. Natl. Acad. Sci. U.S.A.">
        <title>Evolutionary erosion of yeast sex chromosomes by mating-type switching accidents.</title>
        <authorList>
            <person name="Gordon J.L."/>
            <person name="Armisen D."/>
            <person name="Proux-Wera E."/>
            <person name="Oheigeartaigh S.S."/>
            <person name="Byrne K.P."/>
            <person name="Wolfe K.H."/>
        </authorList>
    </citation>
    <scope>NUCLEOTIDE SEQUENCE [LARGE SCALE GENOMIC DNA]</scope>
    <source>
        <strain evidence="6">ATCC 10662 / CBS 1146 / NBRC 0425 / NCYC 2629 / NRRL Y-866</strain>
    </source>
</reference>
<gene>
    <name evidence="5" type="primary">TDEL0E03290</name>
    <name evidence="4" type="synonym">MED20</name>
    <name evidence="5" type="ORF">TDEL_0E03290</name>
</gene>
<dbReference type="GO" id="GO:0010688">
    <property type="term" value="P:negative regulation of ribosomal protein gene transcription by RNA polymerase II"/>
    <property type="evidence" value="ECO:0007669"/>
    <property type="project" value="EnsemblFungi"/>
</dbReference>
<dbReference type="HOGENOM" id="CLU_065844_1_0_1"/>
<dbReference type="Gene3D" id="3.30.310.180">
    <property type="match status" value="2"/>
</dbReference>
<sequence>MRKTAVIFIERASPATLTDFKDALSDSLLAFLEPWSVDFRTYRCLIKNLPEGTSKLMCSITFSHHEKRTVLIKDKTALVTTSAPHDVPKDLVANVCCAGTPESIDNILASRLSNIWTQRQSIKGEAGETFETTGMLVRAANLFSYTGFKGLLIELTSNENATSEQFRANVERIRNLLQGIGMKDAKISGELLDPSKSNYISDLAYQYVRVLEF</sequence>
<evidence type="ECO:0000313" key="6">
    <source>
        <dbReference type="Proteomes" id="UP000005627"/>
    </source>
</evidence>
<dbReference type="GO" id="GO:0070847">
    <property type="term" value="C:core mediator complex"/>
    <property type="evidence" value="ECO:0007669"/>
    <property type="project" value="EnsemblFungi"/>
</dbReference>
<dbReference type="GO" id="GO:0016592">
    <property type="term" value="C:mediator complex"/>
    <property type="evidence" value="ECO:0007669"/>
    <property type="project" value="InterPro"/>
</dbReference>
<dbReference type="GO" id="GO:0001094">
    <property type="term" value="F:TFIID-class transcription factor complex binding"/>
    <property type="evidence" value="ECO:0007669"/>
    <property type="project" value="EnsemblFungi"/>
</dbReference>
<dbReference type="RefSeq" id="XP_003681783.1">
    <property type="nucleotide sequence ID" value="XM_003681735.1"/>
</dbReference>
<comment type="subcellular location">
    <subcellularLocation>
        <location evidence="1 4">Nucleus</location>
    </subcellularLocation>
</comment>
<evidence type="ECO:0000256" key="4">
    <source>
        <dbReference type="RuleBase" id="RU364152"/>
    </source>
</evidence>
<dbReference type="Pfam" id="PF08612">
    <property type="entry name" value="Med20"/>
    <property type="match status" value="1"/>
</dbReference>
<evidence type="ECO:0000256" key="3">
    <source>
        <dbReference type="ARBA" id="ARBA00023242"/>
    </source>
</evidence>
<proteinExistence type="inferred from homology"/>